<protein>
    <submittedName>
        <fullName evidence="1">Uncharacterized protein</fullName>
    </submittedName>
</protein>
<gene>
    <name evidence="1" type="ORF">E6C60_3085</name>
</gene>
<name>A0A4P8XM04_9BACL</name>
<reference evidence="1 2" key="1">
    <citation type="submission" date="2019-05" db="EMBL/GenBank/DDBJ databases">
        <authorList>
            <person name="Chen C."/>
        </authorList>
    </citation>
    <scope>NUCLEOTIDE SEQUENCE [LARGE SCALE GENOMIC DNA]</scope>
    <source>
        <strain evidence="1 2">HB172198</strain>
    </source>
</reference>
<dbReference type="KEGG" id="palo:E6C60_3085"/>
<accession>A0A4P8XM04</accession>
<dbReference type="RefSeq" id="WP_138226617.1">
    <property type="nucleotide sequence ID" value="NZ_CP040396.1"/>
</dbReference>
<proteinExistence type="predicted"/>
<dbReference type="Proteomes" id="UP000300879">
    <property type="component" value="Chromosome"/>
</dbReference>
<dbReference type="OrthoDB" id="2974001at2"/>
<evidence type="ECO:0000313" key="1">
    <source>
        <dbReference type="EMBL" id="QCT03796.1"/>
    </source>
</evidence>
<organism evidence="1 2">
    <name type="scientific">Paenibacillus algicola</name>
    <dbReference type="NCBI Taxonomy" id="2565926"/>
    <lineage>
        <taxon>Bacteria</taxon>
        <taxon>Bacillati</taxon>
        <taxon>Bacillota</taxon>
        <taxon>Bacilli</taxon>
        <taxon>Bacillales</taxon>
        <taxon>Paenibacillaceae</taxon>
        <taxon>Paenibacillus</taxon>
    </lineage>
</organism>
<dbReference type="EMBL" id="CP040396">
    <property type="protein sequence ID" value="QCT03796.1"/>
    <property type="molecule type" value="Genomic_DNA"/>
</dbReference>
<evidence type="ECO:0000313" key="2">
    <source>
        <dbReference type="Proteomes" id="UP000300879"/>
    </source>
</evidence>
<sequence length="72" mass="8205">MKIQFENKEITLKQEPYIDGPAGETPIYKAQASDAEGNEYIVTWAAVEGWENIEDESEMCDWDHPTGLMLVK</sequence>
<keyword evidence="2" id="KW-1185">Reference proteome</keyword>
<dbReference type="AlphaFoldDB" id="A0A4P8XM04"/>